<dbReference type="Pfam" id="PF15985">
    <property type="entry name" value="KH_6"/>
    <property type="match status" value="1"/>
</dbReference>
<comment type="subcellular location">
    <subcellularLocation>
        <location evidence="1">Nucleus</location>
    </subcellularLocation>
</comment>
<name>Q75AW6_EREGS</name>
<dbReference type="CDD" id="cd22526">
    <property type="entry name" value="KH-I_Rrp40"/>
    <property type="match status" value="1"/>
</dbReference>
<keyword evidence="3" id="KW-0694">RNA-binding</keyword>
<dbReference type="InterPro" id="IPR012340">
    <property type="entry name" value="NA-bd_OB-fold"/>
</dbReference>
<dbReference type="GO" id="GO:0000467">
    <property type="term" value="P:exonucleolytic trimming to generate mature 3'-end of 5.8S rRNA from tricistronic rRNA transcript (SSU-rRNA, 5.8S rRNA, LSU-rRNA)"/>
    <property type="evidence" value="ECO:0007669"/>
    <property type="project" value="EnsemblFungi"/>
</dbReference>
<dbReference type="KEGG" id="ago:AGOS_ADL196W"/>
<evidence type="ECO:0000256" key="1">
    <source>
        <dbReference type="ARBA" id="ARBA00004123"/>
    </source>
</evidence>
<dbReference type="AlphaFoldDB" id="Q75AW6"/>
<dbReference type="eggNOG" id="KOG1004">
    <property type="taxonomic scope" value="Eukaryota"/>
</dbReference>
<sequence length="139" mass="15311">MAFPNASKKNRPTLKVGDLCYARVSSAEKDLEAVLECMDSSTGRDAGFGQLDGGMVAEVSLGFARELLLNEAFPLLPEMARHAQFEVAIGVNGKIWVKAETVRTTLCCIRAIEACQERPQAEFKTTVKRVFKELREGTE</sequence>
<dbReference type="OrthoDB" id="340500at2759"/>
<dbReference type="PANTHER" id="PTHR21321">
    <property type="entry name" value="PNAS-3 RELATED"/>
    <property type="match status" value="1"/>
</dbReference>
<feature type="domain" description="K Homology" evidence="4">
    <location>
        <begin position="54"/>
        <end position="102"/>
    </location>
</feature>
<dbReference type="Pfam" id="PF21262">
    <property type="entry name" value="RRP40_S1"/>
    <property type="match status" value="1"/>
</dbReference>
<dbReference type="GO" id="GO:0000176">
    <property type="term" value="C:nuclear exosome (RNase complex)"/>
    <property type="evidence" value="ECO:0007669"/>
    <property type="project" value="EnsemblFungi"/>
</dbReference>
<dbReference type="Gene3D" id="3.30.1370.10">
    <property type="entry name" value="K Homology domain, type 1"/>
    <property type="match status" value="1"/>
</dbReference>
<dbReference type="PANTHER" id="PTHR21321:SF1">
    <property type="entry name" value="EXOSOME COMPLEX COMPONENT RRP40"/>
    <property type="match status" value="1"/>
</dbReference>
<keyword evidence="2" id="KW-0271">Exosome</keyword>
<accession>Q75AW6</accession>
<dbReference type="RefSeq" id="NP_983900.2">
    <property type="nucleotide sequence ID" value="NM_209253.2"/>
</dbReference>
<dbReference type="GO" id="GO:0030145">
    <property type="term" value="F:manganese ion binding"/>
    <property type="evidence" value="ECO:0007669"/>
    <property type="project" value="EnsemblFungi"/>
</dbReference>
<evidence type="ECO:0000256" key="3">
    <source>
        <dbReference type="ARBA" id="ARBA00022884"/>
    </source>
</evidence>
<reference evidence="5 6" key="1">
    <citation type="journal article" date="2004" name="Science">
        <title>The Ashbya gossypii genome as a tool for mapping the ancient Saccharomyces cerevisiae genome.</title>
        <authorList>
            <person name="Dietrich F.S."/>
            <person name="Voegeli S."/>
            <person name="Brachat S."/>
            <person name="Lerch A."/>
            <person name="Gates K."/>
            <person name="Steiner S."/>
            <person name="Mohr C."/>
            <person name="Pohlmann R."/>
            <person name="Luedi P."/>
            <person name="Choi S."/>
            <person name="Wing R.A."/>
            <person name="Flavier A."/>
            <person name="Gaffney T.D."/>
            <person name="Philippsen P."/>
        </authorList>
    </citation>
    <scope>NUCLEOTIDE SEQUENCE [LARGE SCALE GENOMIC DNA]</scope>
    <source>
        <strain evidence="6">ATCC 10895 / CBS 109.51 / FGSC 9923 / NRRL Y-1056</strain>
    </source>
</reference>
<dbReference type="FunCoup" id="Q75AW6">
    <property type="interactions" value="837"/>
</dbReference>
<dbReference type="GO" id="GO:0005730">
    <property type="term" value="C:nucleolus"/>
    <property type="evidence" value="ECO:0007669"/>
    <property type="project" value="EnsemblFungi"/>
</dbReference>
<dbReference type="InterPro" id="IPR049469">
    <property type="entry name" value="RRP40_KH-I"/>
</dbReference>
<dbReference type="OMA" id="WIHSASI"/>
<dbReference type="GeneID" id="4620042"/>
<dbReference type="STRING" id="284811.Q75AW6"/>
<dbReference type="SUPFAM" id="SSF54791">
    <property type="entry name" value="Eukaryotic type KH-domain (KH-domain type I)"/>
    <property type="match status" value="1"/>
</dbReference>
<dbReference type="HOGENOM" id="CLU_069847_5_2_1"/>
<dbReference type="GO" id="GO:0003723">
    <property type="term" value="F:RNA binding"/>
    <property type="evidence" value="ECO:0007669"/>
    <property type="project" value="UniProtKB-KW"/>
</dbReference>
<proteinExistence type="predicted"/>
<dbReference type="Gene3D" id="2.40.50.140">
    <property type="entry name" value="Nucleic acid-binding proteins"/>
    <property type="match status" value="1"/>
</dbReference>
<dbReference type="GO" id="GO:0071038">
    <property type="term" value="P:TRAMP-dependent tRNA surveillance pathway"/>
    <property type="evidence" value="ECO:0007669"/>
    <property type="project" value="EnsemblFungi"/>
</dbReference>
<dbReference type="SUPFAM" id="SSF50249">
    <property type="entry name" value="Nucleic acid-binding proteins"/>
    <property type="match status" value="1"/>
</dbReference>
<gene>
    <name evidence="5" type="ORF">AGOS_ADL196W</name>
</gene>
<evidence type="ECO:0000259" key="4">
    <source>
        <dbReference type="Pfam" id="PF15985"/>
    </source>
</evidence>
<dbReference type="GO" id="GO:0000177">
    <property type="term" value="C:cytoplasmic exosome (RNase complex)"/>
    <property type="evidence" value="ECO:0007669"/>
    <property type="project" value="EnsemblFungi"/>
</dbReference>
<reference evidence="6" key="2">
    <citation type="journal article" date="2013" name="G3 (Bethesda)">
        <title>Genomes of Ashbya fungi isolated from insects reveal four mating-type loci, numerous translocations, lack of transposons, and distinct gene duplications.</title>
        <authorList>
            <person name="Dietrich F.S."/>
            <person name="Voegeli S."/>
            <person name="Kuo S."/>
            <person name="Philippsen P."/>
        </authorList>
    </citation>
    <scope>GENOME REANNOTATION</scope>
    <source>
        <strain evidence="6">ATCC 10895 / CBS 109.51 / FGSC 9923 / NRRL Y-1056</strain>
    </source>
</reference>
<dbReference type="FunFam" id="3.30.1370.10:FF:000038">
    <property type="entry name" value="exosome complex component RRP40"/>
    <property type="match status" value="1"/>
</dbReference>
<evidence type="ECO:0000256" key="2">
    <source>
        <dbReference type="ARBA" id="ARBA00022835"/>
    </source>
</evidence>
<dbReference type="Proteomes" id="UP000000591">
    <property type="component" value="Chromosome IV"/>
</dbReference>
<dbReference type="InParanoid" id="Q75AW6"/>
<dbReference type="GO" id="GO:0071035">
    <property type="term" value="P:nuclear polyadenylation-dependent rRNA catabolic process"/>
    <property type="evidence" value="ECO:0007669"/>
    <property type="project" value="EnsemblFungi"/>
</dbReference>
<organism evidence="5 6">
    <name type="scientific">Eremothecium gossypii (strain ATCC 10895 / CBS 109.51 / FGSC 9923 / NRRL Y-1056)</name>
    <name type="common">Yeast</name>
    <name type="synonym">Ashbya gossypii</name>
    <dbReference type="NCBI Taxonomy" id="284811"/>
    <lineage>
        <taxon>Eukaryota</taxon>
        <taxon>Fungi</taxon>
        <taxon>Dikarya</taxon>
        <taxon>Ascomycota</taxon>
        <taxon>Saccharomycotina</taxon>
        <taxon>Saccharomycetes</taxon>
        <taxon>Saccharomycetales</taxon>
        <taxon>Saccharomycetaceae</taxon>
        <taxon>Eremothecium</taxon>
    </lineage>
</organism>
<evidence type="ECO:0000313" key="5">
    <source>
        <dbReference type="EMBL" id="AAS51724.2"/>
    </source>
</evidence>
<evidence type="ECO:0000313" key="6">
    <source>
        <dbReference type="Proteomes" id="UP000000591"/>
    </source>
</evidence>
<dbReference type="InterPro" id="IPR004088">
    <property type="entry name" value="KH_dom_type_1"/>
</dbReference>
<protein>
    <submittedName>
        <fullName evidence="5">ADL196Wp</fullName>
    </submittedName>
</protein>
<dbReference type="InterPro" id="IPR036612">
    <property type="entry name" value="KH_dom_type_1_sf"/>
</dbReference>
<dbReference type="EMBL" id="AE016817">
    <property type="protein sequence ID" value="AAS51724.2"/>
    <property type="molecule type" value="Genomic_DNA"/>
</dbReference>
<keyword evidence="6" id="KW-1185">Reference proteome</keyword>
<dbReference type="InterPro" id="IPR026699">
    <property type="entry name" value="Exosome_RNA_bind1/RRP40/RRP4"/>
</dbReference>